<evidence type="ECO:0000256" key="3">
    <source>
        <dbReference type="ARBA" id="ARBA00010026"/>
    </source>
</evidence>
<dbReference type="GO" id="GO:0042765">
    <property type="term" value="C:GPI-anchor transamidase complex"/>
    <property type="evidence" value="ECO:0007669"/>
    <property type="project" value="InterPro"/>
</dbReference>
<dbReference type="GO" id="GO:0006506">
    <property type="term" value="P:GPI anchor biosynthetic process"/>
    <property type="evidence" value="ECO:0007669"/>
    <property type="project" value="UniProtKB-UniPathway"/>
</dbReference>
<organism evidence="9 10">
    <name type="scientific">Cryptococcus depauperatus CBS 7841</name>
    <dbReference type="NCBI Taxonomy" id="1295531"/>
    <lineage>
        <taxon>Eukaryota</taxon>
        <taxon>Fungi</taxon>
        <taxon>Dikarya</taxon>
        <taxon>Basidiomycota</taxon>
        <taxon>Agaricomycotina</taxon>
        <taxon>Tremellomycetes</taxon>
        <taxon>Tremellales</taxon>
        <taxon>Cryptococcaceae</taxon>
        <taxon>Cryptococcus</taxon>
    </lineage>
</organism>
<reference evidence="9" key="2">
    <citation type="journal article" date="2022" name="Elife">
        <title>Obligate sexual reproduction of a homothallic fungus closely related to the Cryptococcus pathogenic species complex.</title>
        <authorList>
            <person name="Passer A.R."/>
            <person name="Clancey S.A."/>
            <person name="Shea T."/>
            <person name="David-Palma M."/>
            <person name="Averette A.F."/>
            <person name="Boekhout T."/>
            <person name="Porcel B.M."/>
            <person name="Nowrousian M."/>
            <person name="Cuomo C.A."/>
            <person name="Sun S."/>
            <person name="Heitman J."/>
            <person name="Coelho M.A."/>
        </authorList>
    </citation>
    <scope>NUCLEOTIDE SEQUENCE</scope>
    <source>
        <strain evidence="9">CBS 7841</strain>
    </source>
</reference>
<sequence>MADNSLNLSRVTIAGCVLRLAAFTIPVLSESLQRRPELSTLQTSFRNLKEGVFLYDRNTNPYIAGAFSLSPLYLFFFSWITPVSFSALTALIWTLADLFSSYSLVKVQRSRSGGCSKEVVVAALFLFNPCTLLVCLSRSTTAVDNALLLYAISAATQGQVTVSMLMLSITVHTSLYPIVLLGPMIMLLNKMNAGARVDAILLQSMSVFTICFMAITAINFCFFGPYWVYQTWGVIITAVDLSPNVGMWWYFFTEMFDHFRGFFLGVFQLHIFIYIVPVCIRFYDKPLESILILSGVFVTWKSYPSLGDMSLWAGLLSCFPEILANLRHPLFSLTVNLYTSILLPLLHSLWLLTGTGNANFFYAATMVYGLNASLTVVDVVGAVLRADVKKAVEDWKAEKQLEKLQGQCSSMEPVETDWQAVQFSS</sequence>
<dbReference type="VEuPathDB" id="FungiDB:L203_06637"/>
<dbReference type="Pfam" id="PF06728">
    <property type="entry name" value="PIG-U"/>
    <property type="match status" value="1"/>
</dbReference>
<dbReference type="InterPro" id="IPR009600">
    <property type="entry name" value="PIG-U"/>
</dbReference>
<dbReference type="OrthoDB" id="549017at2759"/>
<evidence type="ECO:0000313" key="9">
    <source>
        <dbReference type="EMBL" id="WVN88430.1"/>
    </source>
</evidence>
<dbReference type="PANTHER" id="PTHR13121">
    <property type="entry name" value="GPI TRANSAMIDASE COMPONENT PIG-U"/>
    <property type="match status" value="1"/>
</dbReference>
<proteinExistence type="inferred from homology"/>
<keyword evidence="10" id="KW-1185">Reference proteome</keyword>
<keyword evidence="4" id="KW-0337">GPI-anchor biosynthesis</keyword>
<reference evidence="9" key="3">
    <citation type="submission" date="2024-01" db="EMBL/GenBank/DDBJ databases">
        <authorList>
            <person name="Coelho M.A."/>
            <person name="David-Palma M."/>
            <person name="Shea T."/>
            <person name="Sun S."/>
            <person name="Cuomo C.A."/>
            <person name="Heitman J."/>
        </authorList>
    </citation>
    <scope>NUCLEOTIDE SEQUENCE</scope>
    <source>
        <strain evidence="9">CBS 7841</strain>
    </source>
</reference>
<evidence type="ECO:0000256" key="1">
    <source>
        <dbReference type="ARBA" id="ARBA00004477"/>
    </source>
</evidence>
<evidence type="ECO:0000256" key="7">
    <source>
        <dbReference type="ARBA" id="ARBA00022989"/>
    </source>
</evidence>
<comment type="similarity">
    <text evidence="3">Belongs to the PIGU family.</text>
</comment>
<evidence type="ECO:0000256" key="8">
    <source>
        <dbReference type="ARBA" id="ARBA00023136"/>
    </source>
</evidence>
<keyword evidence="6" id="KW-0256">Endoplasmic reticulum</keyword>
<dbReference type="EMBL" id="CP143787">
    <property type="protein sequence ID" value="WVN88430.1"/>
    <property type="molecule type" value="Genomic_DNA"/>
</dbReference>
<evidence type="ECO:0000256" key="6">
    <source>
        <dbReference type="ARBA" id="ARBA00022824"/>
    </source>
</evidence>
<dbReference type="Proteomes" id="UP000094043">
    <property type="component" value="Chromosome 4"/>
</dbReference>
<keyword evidence="7" id="KW-1133">Transmembrane helix</keyword>
<dbReference type="RefSeq" id="XP_066069130.1">
    <property type="nucleotide sequence ID" value="XM_066213033.1"/>
</dbReference>
<dbReference type="GO" id="GO:0016255">
    <property type="term" value="P:attachment of GPI anchor to protein"/>
    <property type="evidence" value="ECO:0007669"/>
    <property type="project" value="InterPro"/>
</dbReference>
<dbReference type="GeneID" id="91087850"/>
<reference evidence="9" key="1">
    <citation type="submission" date="2016-06" db="EMBL/GenBank/DDBJ databases">
        <authorList>
            <person name="Cuomo C."/>
            <person name="Litvintseva A."/>
            <person name="Heitman J."/>
            <person name="Chen Y."/>
            <person name="Sun S."/>
            <person name="Springer D."/>
            <person name="Dromer F."/>
            <person name="Young S."/>
            <person name="Zeng Q."/>
            <person name="Chapman S."/>
            <person name="Gujja S."/>
            <person name="Saif S."/>
            <person name="Birren B."/>
        </authorList>
    </citation>
    <scope>NUCLEOTIDE SEQUENCE</scope>
    <source>
        <strain evidence="9">CBS 7841</strain>
    </source>
</reference>
<evidence type="ECO:0000256" key="2">
    <source>
        <dbReference type="ARBA" id="ARBA00004687"/>
    </source>
</evidence>
<protein>
    <submittedName>
        <fullName evidence="9">Uncharacterized protein</fullName>
    </submittedName>
</protein>
<comment type="subcellular location">
    <subcellularLocation>
        <location evidence="1">Endoplasmic reticulum membrane</location>
        <topology evidence="1">Multi-pass membrane protein</topology>
    </subcellularLocation>
</comment>
<dbReference type="KEGG" id="cdep:91087850"/>
<gene>
    <name evidence="9" type="ORF">L203_103640</name>
</gene>
<dbReference type="PANTHER" id="PTHR13121:SF0">
    <property type="entry name" value="PHOSPHATIDYLINOSITOL GLYCAN ANCHOR BIOSYNTHESIS CLASS U PROTEIN"/>
    <property type="match status" value="1"/>
</dbReference>
<evidence type="ECO:0000256" key="4">
    <source>
        <dbReference type="ARBA" id="ARBA00022502"/>
    </source>
</evidence>
<keyword evidence="5" id="KW-0812">Transmembrane</keyword>
<evidence type="ECO:0000313" key="10">
    <source>
        <dbReference type="Proteomes" id="UP000094043"/>
    </source>
</evidence>
<dbReference type="AlphaFoldDB" id="A0A1E3HD42"/>
<comment type="pathway">
    <text evidence="2">Glycolipid biosynthesis; glycosylphosphatidylinositol-anchor biosynthesis.</text>
</comment>
<evidence type="ECO:0000256" key="5">
    <source>
        <dbReference type="ARBA" id="ARBA00022692"/>
    </source>
</evidence>
<name>A0A1E3HD42_9TREE</name>
<accession>A0A1E3HD42</accession>
<keyword evidence="8" id="KW-0472">Membrane</keyword>